<dbReference type="RefSeq" id="WP_067231555.1">
    <property type="nucleotide sequence ID" value="NZ_CP014145.1"/>
</dbReference>
<dbReference type="InterPro" id="IPR006976">
    <property type="entry name" value="VanZ-like"/>
</dbReference>
<feature type="transmembrane region" description="Helical" evidence="1">
    <location>
        <begin position="42"/>
        <end position="61"/>
    </location>
</feature>
<organism evidence="3 4">
    <name type="scientific">Microterricola viridarii</name>
    <dbReference type="NCBI Taxonomy" id="412690"/>
    <lineage>
        <taxon>Bacteria</taxon>
        <taxon>Bacillati</taxon>
        <taxon>Actinomycetota</taxon>
        <taxon>Actinomycetes</taxon>
        <taxon>Micrococcales</taxon>
        <taxon>Microbacteriaceae</taxon>
        <taxon>Microterricola</taxon>
    </lineage>
</organism>
<feature type="transmembrane region" description="Helical" evidence="1">
    <location>
        <begin position="204"/>
        <end position="228"/>
    </location>
</feature>
<dbReference type="InterPro" id="IPR053150">
    <property type="entry name" value="Teicoplanin_resist-assoc"/>
</dbReference>
<gene>
    <name evidence="3" type="ORF">AWU67_16345</name>
</gene>
<keyword evidence="1" id="KW-0812">Transmembrane</keyword>
<reference evidence="4" key="2">
    <citation type="submission" date="2016-01" db="EMBL/GenBank/DDBJ databases">
        <title>First complete genome sequence of a species in the genus Microterricola, an extremophilic cold active enzyme producing strain ERGS5:02 isolated from Sikkim Himalaya.</title>
        <authorList>
            <person name="Kumar R."/>
            <person name="Singh D."/>
            <person name="Swarnkar M.K."/>
        </authorList>
    </citation>
    <scope>NUCLEOTIDE SEQUENCE [LARGE SCALE GENOMIC DNA]</scope>
    <source>
        <strain evidence="4">ERGS5:02</strain>
    </source>
</reference>
<feature type="transmembrane region" description="Helical" evidence="1">
    <location>
        <begin position="6"/>
        <end position="30"/>
    </location>
</feature>
<proteinExistence type="predicted"/>
<evidence type="ECO:0000259" key="2">
    <source>
        <dbReference type="Pfam" id="PF04892"/>
    </source>
</evidence>
<accession>A0A109QXL5</accession>
<feature type="transmembrane region" description="Helical" evidence="1">
    <location>
        <begin position="101"/>
        <end position="123"/>
    </location>
</feature>
<dbReference type="AlphaFoldDB" id="A0A109QXL5"/>
<feature type="domain" description="VanZ-like" evidence="2">
    <location>
        <begin position="49"/>
        <end position="181"/>
    </location>
</feature>
<dbReference type="Proteomes" id="UP000058305">
    <property type="component" value="Chromosome"/>
</dbReference>
<dbReference type="PANTHER" id="PTHR36834">
    <property type="entry name" value="MEMBRANE PROTEIN-RELATED"/>
    <property type="match status" value="1"/>
</dbReference>
<keyword evidence="4" id="KW-1185">Reference proteome</keyword>
<dbReference type="OrthoDB" id="4822551at2"/>
<reference evidence="3 4" key="1">
    <citation type="journal article" date="2016" name="J. Biotechnol.">
        <title>First complete genome sequence of a species in the genus Microterricola, an extremophilic cold active enzyme producing bacterial strain ERGS5:02 isolated from Sikkim Himalaya.</title>
        <authorList>
            <person name="Himanshu"/>
            <person name="Swarnkar M.K."/>
            <person name="Singh D."/>
            <person name="Kumar R."/>
        </authorList>
    </citation>
    <scope>NUCLEOTIDE SEQUENCE [LARGE SCALE GENOMIC DNA]</scope>
    <source>
        <strain evidence="3 4">ERGS5:02</strain>
    </source>
</reference>
<feature type="transmembrane region" description="Helical" evidence="1">
    <location>
        <begin position="135"/>
        <end position="153"/>
    </location>
</feature>
<dbReference type="PANTHER" id="PTHR36834:SF1">
    <property type="entry name" value="INTEGRAL MEMBRANE PROTEIN"/>
    <property type="match status" value="1"/>
</dbReference>
<evidence type="ECO:0000313" key="3">
    <source>
        <dbReference type="EMBL" id="AMB60170.1"/>
    </source>
</evidence>
<feature type="transmembrane region" description="Helical" evidence="1">
    <location>
        <begin position="165"/>
        <end position="183"/>
    </location>
</feature>
<keyword evidence="1" id="KW-1133">Transmembrane helix</keyword>
<evidence type="ECO:0000256" key="1">
    <source>
        <dbReference type="SAM" id="Phobius"/>
    </source>
</evidence>
<feature type="transmembrane region" description="Helical" evidence="1">
    <location>
        <begin position="248"/>
        <end position="273"/>
    </location>
</feature>
<evidence type="ECO:0000313" key="4">
    <source>
        <dbReference type="Proteomes" id="UP000058305"/>
    </source>
</evidence>
<dbReference type="EMBL" id="CP014145">
    <property type="protein sequence ID" value="AMB60170.1"/>
    <property type="molecule type" value="Genomic_DNA"/>
</dbReference>
<protein>
    <recommendedName>
        <fullName evidence="2">VanZ-like domain-containing protein</fullName>
    </recommendedName>
</protein>
<keyword evidence="1" id="KW-0472">Membrane</keyword>
<dbReference type="Pfam" id="PF04892">
    <property type="entry name" value="VanZ"/>
    <property type="match status" value="1"/>
</dbReference>
<name>A0A109QXL5_9MICO</name>
<dbReference type="KEGG" id="mvd:AWU67_16345"/>
<sequence length="349" mass="36498">MSDTIAPALIAIFAGSALAVVLFIPFVALSYRRRGGLSPWRIVGWAALLVYALAIWSYTLLPVPDAAGYSCAGVQLDPLQALTDIRSFDTGGPRALLTNPAVLQLLFNVLLFMPLGFLVRILFGRGVIVATSLGLGVSLLVEVTQLTGIWGLYRCAYRLFDVDDLITNTVGALLGSLLAVAFVRRRGSGERPATAGTVTAWRRLLGMVCDWLFLVVLGGAAAIAWRALQLYAFGVPVGGLNLTVENLLSLWLPLLIQLGVVLATGSTVGEAAVLLRGVDGRMPPLAGRAVRFAAGIGGFGVLAAVEGSGLLLGAFVVVSVIAAFRSAGHRGLASALAGMSVEDARTRDA</sequence>